<dbReference type="RefSeq" id="WP_158344117.1">
    <property type="nucleotide sequence ID" value="NZ_JAHQCW010000014.1"/>
</dbReference>
<dbReference type="AlphaFoldDB" id="A0A949JXA3"/>
<name>A0A949JXA3_9FIRM</name>
<proteinExistence type="predicted"/>
<sequence length="628" mass="70661">MQITYQEYLDKVHGGWIGKCLGGAAGAPVEGIKKVIPYEHYREVIRPDLPNDDLDLQLLWLEVLQKKGPAITSRDLADAWNEQCWYPFSEYGIFLKNYERGIMPPYSGSFNNPVFKEGEGCPIRSEIWGMIFPGNPKKAAEYARMDACLDHAEASVWIEEYYAAMEAAAFEETDISRLITGSLCYLPEGSRPRNCVQDVCKDYESGCRDWETARTRMMRKYAHFDFTNAVTNLGIVIIALLYGEGDMDRTVNIAFRCGYDTDCTCATAAALLGITIGASGIDPSLKALVDDSFVIGIDVERQNNSIAELSKETCAIGILAGAAAITDIPSGIDIPHPAPRKEDIEFDIKYKAFPAIGRMDQCPCEITVHNRTESKTEDLVTISGLPEGWDVFGSGQLVTLNPGESKSMPIVITTTEQVQNLNNKNLLHVNYAHAGADFGIAGAFVWQAAGPYFEALEKQDRPGLPSPHGEGCNLPTLECMVNNAAYLDKAYLDEQNFREAFTQEDTIWINAYEDLLPLDEVFTFRGQGAIYLQQTLISPEDRDIWVVIGNNDGYRLWINGEIVMERDEIRLWTPYNNYEIIHLNKGTNEIVLKLLRRTESLKFSFGLRRYEGEHFHRKRWYVDFASEI</sequence>
<dbReference type="Gene3D" id="1.10.4080.10">
    <property type="entry name" value="ADP-ribosylation/Crystallin J1"/>
    <property type="match status" value="1"/>
</dbReference>
<accession>A0A949JXA3</accession>
<dbReference type="InterPro" id="IPR005502">
    <property type="entry name" value="Ribosyl_crysJ1"/>
</dbReference>
<comment type="caution">
    <text evidence="2">The sequence shown here is derived from an EMBL/GenBank/DDBJ whole genome shotgun (WGS) entry which is preliminary data.</text>
</comment>
<organism evidence="2 3">
    <name type="scientific">Diplocloster agilis</name>
    <dbReference type="NCBI Taxonomy" id="2850323"/>
    <lineage>
        <taxon>Bacteria</taxon>
        <taxon>Bacillati</taxon>
        <taxon>Bacillota</taxon>
        <taxon>Clostridia</taxon>
        <taxon>Lachnospirales</taxon>
        <taxon>Lachnospiraceae</taxon>
        <taxon>Diplocloster</taxon>
    </lineage>
</organism>
<evidence type="ECO:0000313" key="3">
    <source>
        <dbReference type="Proteomes" id="UP000712157"/>
    </source>
</evidence>
<keyword evidence="3" id="KW-1185">Reference proteome</keyword>
<dbReference type="EMBL" id="JAHQCW010000014">
    <property type="protein sequence ID" value="MBU9736883.1"/>
    <property type="molecule type" value="Genomic_DNA"/>
</dbReference>
<gene>
    <name evidence="2" type="ORF">KTH89_10060</name>
</gene>
<dbReference type="SUPFAM" id="SSF101478">
    <property type="entry name" value="ADP-ribosylglycohydrolase"/>
    <property type="match status" value="1"/>
</dbReference>
<dbReference type="Proteomes" id="UP000712157">
    <property type="component" value="Unassembled WGS sequence"/>
</dbReference>
<dbReference type="Pfam" id="PF03747">
    <property type="entry name" value="ADP_ribosyl_GH"/>
    <property type="match status" value="1"/>
</dbReference>
<dbReference type="InterPro" id="IPR036705">
    <property type="entry name" value="Ribosyl_crysJ1_sf"/>
</dbReference>
<keyword evidence="1" id="KW-0812">Transmembrane</keyword>
<keyword evidence="1" id="KW-0472">Membrane</keyword>
<protein>
    <submittedName>
        <fullName evidence="2">ADP-ribosylglycohydrolase family protein</fullName>
    </submittedName>
</protein>
<evidence type="ECO:0000256" key="1">
    <source>
        <dbReference type="SAM" id="Phobius"/>
    </source>
</evidence>
<reference evidence="2" key="1">
    <citation type="submission" date="2021-06" db="EMBL/GenBank/DDBJ databases">
        <title>Description of novel taxa of the family Lachnospiraceae.</title>
        <authorList>
            <person name="Chaplin A.V."/>
            <person name="Sokolova S.R."/>
            <person name="Pikina A.P."/>
            <person name="Korzhanova M."/>
            <person name="Belova V."/>
            <person name="Korostin D."/>
            <person name="Efimov B.A."/>
        </authorList>
    </citation>
    <scope>NUCLEOTIDE SEQUENCE</scope>
    <source>
        <strain evidence="2">ASD5720</strain>
    </source>
</reference>
<evidence type="ECO:0000313" key="2">
    <source>
        <dbReference type="EMBL" id="MBU9736883.1"/>
    </source>
</evidence>
<feature type="transmembrane region" description="Helical" evidence="1">
    <location>
        <begin position="224"/>
        <end position="243"/>
    </location>
</feature>
<keyword evidence="1" id="KW-1133">Transmembrane helix</keyword>